<comment type="caution">
    <text evidence="1">The sequence shown here is derived from an EMBL/GenBank/DDBJ whole genome shotgun (WGS) entry which is preliminary data.</text>
</comment>
<evidence type="ECO:0000313" key="1">
    <source>
        <dbReference type="EMBL" id="MBD9355449.1"/>
    </source>
</evidence>
<organism evidence="1 2">
    <name type="scientific">Methylomonas albis</name>
    <dbReference type="NCBI Taxonomy" id="1854563"/>
    <lineage>
        <taxon>Bacteria</taxon>
        <taxon>Pseudomonadati</taxon>
        <taxon>Pseudomonadota</taxon>
        <taxon>Gammaproteobacteria</taxon>
        <taxon>Methylococcales</taxon>
        <taxon>Methylococcaceae</taxon>
        <taxon>Methylomonas</taxon>
    </lineage>
</organism>
<dbReference type="RefSeq" id="WP_192373815.1">
    <property type="nucleotide sequence ID" value="NZ_CAJHIV010000001.1"/>
</dbReference>
<dbReference type="EMBL" id="JACXSS010000001">
    <property type="protein sequence ID" value="MBD9355449.1"/>
    <property type="molecule type" value="Genomic_DNA"/>
</dbReference>
<keyword evidence="2" id="KW-1185">Reference proteome</keyword>
<sequence length="175" mass="19198">MHNQVEGWMKVHDTPSLSYENPTLLLRNSLVISRPDLNSSYGAELEVPLLNGGTLRNIIYGARSNLEFHLSGSYVGQIDSVRGNPVSDVGSMSYPIRSIDISIEFRKQKTVISMAGTLSAILGWTDRYKTANATRNAPRTFAASLTILDEQLSSVTGDELASSIIANRDKYIFGT</sequence>
<evidence type="ECO:0008006" key="3">
    <source>
        <dbReference type="Google" id="ProtNLM"/>
    </source>
</evidence>
<accession>A0ABR9CZN7</accession>
<gene>
    <name evidence="1" type="ORF">IE877_06080</name>
</gene>
<proteinExistence type="predicted"/>
<evidence type="ECO:0000313" key="2">
    <source>
        <dbReference type="Proteomes" id="UP000652176"/>
    </source>
</evidence>
<name>A0ABR9CZN7_9GAMM</name>
<protein>
    <recommendedName>
        <fullName evidence="3">TonB-dependent receptor-like beta-barrel domain-containing protein</fullName>
    </recommendedName>
</protein>
<reference evidence="1 2" key="1">
    <citation type="submission" date="2020-09" db="EMBL/GenBank/DDBJ databases">
        <title>Methylomonas albis sp. nov. and Methylomonas fluvii sp. nov.: Two cold-adapted methanotrophs from the River Elbe and an amended description of Methylovulum psychrotolerans strain Eb1.</title>
        <authorList>
            <person name="Bussmann I.K."/>
            <person name="Klings K.-W."/>
            <person name="Warnstedt J."/>
            <person name="Hoppert M."/>
            <person name="Saborowski A."/>
            <person name="Horn F."/>
            <person name="Liebner S."/>
        </authorList>
    </citation>
    <scope>NUCLEOTIDE SEQUENCE [LARGE SCALE GENOMIC DNA]</scope>
    <source>
        <strain evidence="1 2">EbA</strain>
    </source>
</reference>
<dbReference type="Proteomes" id="UP000652176">
    <property type="component" value="Unassembled WGS sequence"/>
</dbReference>